<dbReference type="OrthoDB" id="8683766at2"/>
<dbReference type="Gene3D" id="1.20.120.1490">
    <property type="match status" value="1"/>
</dbReference>
<dbReference type="EMBL" id="PREU01000005">
    <property type="protein sequence ID" value="PPA75819.1"/>
    <property type="molecule type" value="Genomic_DNA"/>
</dbReference>
<gene>
    <name evidence="3" type="ORF">C4E15_13695</name>
</gene>
<reference evidence="3 4" key="1">
    <citation type="submission" date="2018-02" db="EMBL/GenBank/DDBJ databases">
        <title>Draft Genome of Achromobacter spanius stain 6.</title>
        <authorList>
            <person name="Gunasekera T.S."/>
            <person name="Radwan O."/>
            <person name="Ruiz O.N."/>
        </authorList>
    </citation>
    <scope>NUCLEOTIDE SEQUENCE [LARGE SCALE GENOMIC DNA]</scope>
    <source>
        <strain evidence="3 4">6</strain>
    </source>
</reference>
<dbReference type="AlphaFoldDB" id="A0A2S5GS48"/>
<feature type="chain" id="PRO_5015441004" description="Periplasmic heavy metal sensor" evidence="2">
    <location>
        <begin position="30"/>
        <end position="210"/>
    </location>
</feature>
<feature type="compositionally biased region" description="Pro residues" evidence="1">
    <location>
        <begin position="190"/>
        <end position="210"/>
    </location>
</feature>
<feature type="compositionally biased region" description="Basic and acidic residues" evidence="1">
    <location>
        <begin position="166"/>
        <end position="184"/>
    </location>
</feature>
<organism evidence="3 4">
    <name type="scientific">Achromobacter spanius</name>
    <dbReference type="NCBI Taxonomy" id="217203"/>
    <lineage>
        <taxon>Bacteria</taxon>
        <taxon>Pseudomonadati</taxon>
        <taxon>Pseudomonadota</taxon>
        <taxon>Betaproteobacteria</taxon>
        <taxon>Burkholderiales</taxon>
        <taxon>Alcaligenaceae</taxon>
        <taxon>Achromobacter</taxon>
    </lineage>
</organism>
<evidence type="ECO:0000256" key="1">
    <source>
        <dbReference type="SAM" id="MobiDB-lite"/>
    </source>
</evidence>
<dbReference type="Proteomes" id="UP000239990">
    <property type="component" value="Unassembled WGS sequence"/>
</dbReference>
<keyword evidence="2" id="KW-0732">Signal</keyword>
<proteinExistence type="predicted"/>
<sequence length="210" mass="22178">MSRFAIRSNLAALAFVAATGGLVAGSAMAAPPAPADGGPAAMHHQGPRGGEFHKGMRDGLFIPGLGPVSKAQVDQLKLDDKQQALFKTAQDGQRSLHEAMRAAGAKRHDLLKSQLDSGKLDPRALAAQSEQSHDAFGPQAKQVRDQWLAVWDSLNDTQRGQVTKMVKDREAKMQERHAKMEGRHGKGKPGMPPPPAAGADAPPPPAPSAN</sequence>
<protein>
    <recommendedName>
        <fullName evidence="5">Periplasmic heavy metal sensor</fullName>
    </recommendedName>
</protein>
<accession>A0A2S5GS48</accession>
<evidence type="ECO:0000313" key="3">
    <source>
        <dbReference type="EMBL" id="PPA75819.1"/>
    </source>
</evidence>
<dbReference type="RefSeq" id="WP_046804986.1">
    <property type="nucleotide sequence ID" value="NZ_PREU01000005.1"/>
</dbReference>
<name>A0A2S5GS48_9BURK</name>
<comment type="caution">
    <text evidence="3">The sequence shown here is derived from an EMBL/GenBank/DDBJ whole genome shotgun (WGS) entry which is preliminary data.</text>
</comment>
<feature type="region of interest" description="Disordered" evidence="1">
    <location>
        <begin position="166"/>
        <end position="210"/>
    </location>
</feature>
<feature type="signal peptide" evidence="2">
    <location>
        <begin position="1"/>
        <end position="29"/>
    </location>
</feature>
<evidence type="ECO:0000256" key="2">
    <source>
        <dbReference type="SAM" id="SignalP"/>
    </source>
</evidence>
<evidence type="ECO:0008006" key="5">
    <source>
        <dbReference type="Google" id="ProtNLM"/>
    </source>
</evidence>
<evidence type="ECO:0000313" key="4">
    <source>
        <dbReference type="Proteomes" id="UP000239990"/>
    </source>
</evidence>